<dbReference type="Proteomes" id="UP001165080">
    <property type="component" value="Unassembled WGS sequence"/>
</dbReference>
<evidence type="ECO:0000256" key="9">
    <source>
        <dbReference type="ARBA" id="ARBA00023136"/>
    </source>
</evidence>
<evidence type="ECO:0000259" key="15">
    <source>
        <dbReference type="SMART" id="SM00727"/>
    </source>
</evidence>
<evidence type="ECO:0000256" key="4">
    <source>
        <dbReference type="ARBA" id="ARBA00022692"/>
    </source>
</evidence>
<keyword evidence="1" id="KW-0813">Transport</keyword>
<organism evidence="16 17">
    <name type="scientific">Pleodorina starrii</name>
    <dbReference type="NCBI Taxonomy" id="330485"/>
    <lineage>
        <taxon>Eukaryota</taxon>
        <taxon>Viridiplantae</taxon>
        <taxon>Chlorophyta</taxon>
        <taxon>core chlorophytes</taxon>
        <taxon>Chlorophyceae</taxon>
        <taxon>CS clade</taxon>
        <taxon>Chlamydomonadales</taxon>
        <taxon>Volvocaceae</taxon>
        <taxon>Pleodorina</taxon>
    </lineage>
</organism>
<sequence length="470" mass="49561">MLCTRSSVAPRGIGRVSPLAPRPAGSLRVRCQATPGGEQQQSIAPIGEVAAPPVAVPVQPAPIPETTATYVMPPNPVYYQGMPAQRQDYYMTAPPAAYYPPAPAPYKEEAPSSGAPWWIWLGLGVILGQVLAKVQEFMKNPKTPQQIMMEMAMKQMSGAMGGAPGAGMPPFGGPASPFGAAPGAAANPFANFAAAAAASQPPVDTTASAVQGAASTSAAQGSSSNGEARKGEKFASRLSSEGREPRKPEAPQAASTPLDVVEPVVKEPSPSSSSSGANGGAGASKPRSSFFADVDAEATTASTSASSSGAAGAPGADGPSTAVMSEMMESMLRNPEMQKMLYPYLPEPMRNPQSIEWMLSNPEVKKQMEQMFTQQNVMSPQMMDMMKNMDFNQDKVNRQFAELGLKPEDVISKVMANPELAAGFSNPKVQAAIIDISSNPMNIMKYQTDPEIMKVLEKVTEIFQPQMNQK</sequence>
<name>A0A9W6BP03_9CHLO</name>
<gene>
    <name evidence="16" type="primary">PLEST006249</name>
    <name evidence="16" type="ORF">PLESTB_000910600</name>
</gene>
<dbReference type="AlphaFoldDB" id="A0A9W6BP03"/>
<accession>A0A9W6BP03</accession>
<evidence type="ECO:0000256" key="1">
    <source>
        <dbReference type="ARBA" id="ARBA00022448"/>
    </source>
</evidence>
<dbReference type="GO" id="GO:0045037">
    <property type="term" value="P:protein import into chloroplast stroma"/>
    <property type="evidence" value="ECO:0007669"/>
    <property type="project" value="TreeGrafter"/>
</dbReference>
<dbReference type="SMART" id="SM00727">
    <property type="entry name" value="STI1"/>
    <property type="match status" value="2"/>
</dbReference>
<evidence type="ECO:0000256" key="3">
    <source>
        <dbReference type="ARBA" id="ARBA00022640"/>
    </source>
</evidence>
<evidence type="ECO:0000256" key="6">
    <source>
        <dbReference type="ARBA" id="ARBA00022927"/>
    </source>
</evidence>
<keyword evidence="17" id="KW-1185">Reference proteome</keyword>
<keyword evidence="3" id="KW-0934">Plastid</keyword>
<keyword evidence="2" id="KW-0150">Chloroplast</keyword>
<evidence type="ECO:0000256" key="14">
    <source>
        <dbReference type="SAM" id="MobiDB-lite"/>
    </source>
</evidence>
<dbReference type="PANTHER" id="PTHR47296:SF1">
    <property type="entry name" value="PROTEIN TIC 40, CHLOROPLASTIC"/>
    <property type="match status" value="1"/>
</dbReference>
<feature type="region of interest" description="Disordered" evidence="14">
    <location>
        <begin position="207"/>
        <end position="287"/>
    </location>
</feature>
<dbReference type="InterPro" id="IPR006636">
    <property type="entry name" value="STI1_HS-bd"/>
</dbReference>
<keyword evidence="9" id="KW-0472">Membrane</keyword>
<evidence type="ECO:0000256" key="2">
    <source>
        <dbReference type="ARBA" id="ARBA00022528"/>
    </source>
</evidence>
<feature type="region of interest" description="Disordered" evidence="14">
    <location>
        <begin position="301"/>
        <end position="321"/>
    </location>
</feature>
<dbReference type="Pfam" id="PF17830">
    <property type="entry name" value="STI1-HOP_DP"/>
    <property type="match status" value="1"/>
</dbReference>
<protein>
    <recommendedName>
        <fullName evidence="12">Protein TIC 40, chloroplastic</fullName>
    </recommendedName>
    <alternativeName>
        <fullName evidence="13">Translocon at the inner envelope membrane of chloroplasts 40</fullName>
    </alternativeName>
</protein>
<feature type="domain" description="STI1" evidence="15">
    <location>
        <begin position="417"/>
        <end position="456"/>
    </location>
</feature>
<comment type="function">
    <text evidence="10">Involved in protein precursor import into chloroplasts. Part of the motor complex consisting of a co-chaperone (TIC40) and a chaperone (HSP93) associated with the import channel (TIC110). Causes the release of bound transit peptides from TIC110 and stimulates ATP hydrolysis by HSP93. Involved in reinsertion of proteins from the chloroplast stroma into the inner membrane.</text>
</comment>
<evidence type="ECO:0000256" key="10">
    <source>
        <dbReference type="ARBA" id="ARBA00056414"/>
    </source>
</evidence>
<dbReference type="EMBL" id="BRXU01000011">
    <property type="protein sequence ID" value="GLC54831.1"/>
    <property type="molecule type" value="Genomic_DNA"/>
</dbReference>
<feature type="domain" description="STI1" evidence="15">
    <location>
        <begin position="334"/>
        <end position="368"/>
    </location>
</feature>
<evidence type="ECO:0000313" key="17">
    <source>
        <dbReference type="Proteomes" id="UP001165080"/>
    </source>
</evidence>
<keyword evidence="6" id="KW-0653">Protein transport</keyword>
<proteinExistence type="predicted"/>
<dbReference type="InterPro" id="IPR038108">
    <property type="entry name" value="RPN13_DEUBAD_sf"/>
</dbReference>
<keyword evidence="7" id="KW-0809">Transit peptide</keyword>
<comment type="subcellular location">
    <subcellularLocation>
        <location evidence="11">Plastid</location>
        <location evidence="11">Chloroplast inner membrane</location>
        <topology evidence="11">Single-pass membrane protein</topology>
    </subcellularLocation>
</comment>
<evidence type="ECO:0000256" key="12">
    <source>
        <dbReference type="ARBA" id="ARBA00070821"/>
    </source>
</evidence>
<dbReference type="InterPro" id="IPR041243">
    <property type="entry name" value="STI1/HOP_DP"/>
</dbReference>
<evidence type="ECO:0000256" key="7">
    <source>
        <dbReference type="ARBA" id="ARBA00022946"/>
    </source>
</evidence>
<keyword evidence="8" id="KW-1133">Transmembrane helix</keyword>
<dbReference type="OrthoDB" id="533763at2759"/>
<evidence type="ECO:0000256" key="5">
    <source>
        <dbReference type="ARBA" id="ARBA00022737"/>
    </source>
</evidence>
<dbReference type="Gene3D" id="1.10.260.100">
    <property type="match status" value="1"/>
</dbReference>
<dbReference type="Gene3D" id="1.10.2020.20">
    <property type="match status" value="1"/>
</dbReference>
<feature type="compositionally biased region" description="Basic and acidic residues" evidence="14">
    <location>
        <begin position="227"/>
        <end position="249"/>
    </location>
</feature>
<comment type="caution">
    <text evidence="16">The sequence shown here is derived from an EMBL/GenBank/DDBJ whole genome shotgun (WGS) entry which is preliminary data.</text>
</comment>
<dbReference type="FunFam" id="1.10.260.100:FF:000008">
    <property type="entry name" value="Protein TIC 40, chloroplastic"/>
    <property type="match status" value="1"/>
</dbReference>
<keyword evidence="5" id="KW-0677">Repeat</keyword>
<evidence type="ECO:0000256" key="11">
    <source>
        <dbReference type="ARBA" id="ARBA00060470"/>
    </source>
</evidence>
<evidence type="ECO:0000256" key="13">
    <source>
        <dbReference type="ARBA" id="ARBA00082202"/>
    </source>
</evidence>
<dbReference type="PANTHER" id="PTHR47296">
    <property type="entry name" value="PROTEIN TIC 40, CHLOROPLASTIC"/>
    <property type="match status" value="1"/>
</dbReference>
<evidence type="ECO:0000256" key="8">
    <source>
        <dbReference type="ARBA" id="ARBA00022989"/>
    </source>
</evidence>
<dbReference type="GO" id="GO:0009535">
    <property type="term" value="C:chloroplast thylakoid membrane"/>
    <property type="evidence" value="ECO:0007669"/>
    <property type="project" value="TreeGrafter"/>
</dbReference>
<evidence type="ECO:0000313" key="16">
    <source>
        <dbReference type="EMBL" id="GLC54831.1"/>
    </source>
</evidence>
<dbReference type="GO" id="GO:0009658">
    <property type="term" value="P:chloroplast organization"/>
    <property type="evidence" value="ECO:0007669"/>
    <property type="project" value="TreeGrafter"/>
</dbReference>
<feature type="compositionally biased region" description="Low complexity" evidence="14">
    <location>
        <begin position="207"/>
        <end position="224"/>
    </location>
</feature>
<reference evidence="16 17" key="1">
    <citation type="journal article" date="2023" name="Commun. Biol.">
        <title>Reorganization of the ancestral sex-determining regions during the evolution of trioecy in Pleodorina starrii.</title>
        <authorList>
            <person name="Takahashi K."/>
            <person name="Suzuki S."/>
            <person name="Kawai-Toyooka H."/>
            <person name="Yamamoto K."/>
            <person name="Hamaji T."/>
            <person name="Ootsuki R."/>
            <person name="Yamaguchi H."/>
            <person name="Kawachi M."/>
            <person name="Higashiyama T."/>
            <person name="Nozaki H."/>
        </authorList>
    </citation>
    <scope>NUCLEOTIDE SEQUENCE [LARGE SCALE GENOMIC DNA]</scope>
    <source>
        <strain evidence="16 17">NIES-4479</strain>
    </source>
</reference>
<feature type="compositionally biased region" description="Low complexity" evidence="14">
    <location>
        <begin position="260"/>
        <end position="276"/>
    </location>
</feature>
<dbReference type="GO" id="GO:0009706">
    <property type="term" value="C:chloroplast inner membrane"/>
    <property type="evidence" value="ECO:0007669"/>
    <property type="project" value="UniProtKB-SubCell"/>
</dbReference>
<keyword evidence="4" id="KW-0812">Transmembrane</keyword>
<feature type="region of interest" description="Disordered" evidence="14">
    <location>
        <begin position="1"/>
        <end position="24"/>
    </location>
</feature>